<dbReference type="RefSeq" id="WP_075078792.1">
    <property type="nucleotide sequence ID" value="NZ_BDCO01000002.1"/>
</dbReference>
<name>A0A146G8J0_TERSA</name>
<dbReference type="PANTHER" id="PTHR43428:SF1">
    <property type="entry name" value="ARSENATE REDUCTASE"/>
    <property type="match status" value="1"/>
</dbReference>
<keyword evidence="4" id="KW-1185">Reference proteome</keyword>
<dbReference type="Pfam" id="PF01451">
    <property type="entry name" value="LMWPc"/>
    <property type="match status" value="1"/>
</dbReference>
<proteinExistence type="predicted"/>
<evidence type="ECO:0000313" key="3">
    <source>
        <dbReference type="EMBL" id="GAT33008.1"/>
    </source>
</evidence>
<sequence length="165" mass="18611">MATEVPQRKFKTLFLCTANAERSIFAEYLLRKEGGDRFEVYSGGTSPSGIVHPLVLEILKNDYQIDASDARSKSWEEFQGVEFDFVITLCDAAREQTPDWPGQPIIAHWSSRNPVEMTGDAADVRHAFFEVAEEIHRRVQLFVALPFEKLDLLRLEAATHDIGAG</sequence>
<dbReference type="SUPFAM" id="SSF52788">
    <property type="entry name" value="Phosphotyrosine protein phosphatases I"/>
    <property type="match status" value="1"/>
</dbReference>
<dbReference type="AlphaFoldDB" id="A0A146G8J0"/>
<accession>A0A146G8J0</accession>
<gene>
    <name evidence="3" type="ORF">TSACC_21413</name>
</gene>
<evidence type="ECO:0000259" key="2">
    <source>
        <dbReference type="SMART" id="SM00226"/>
    </source>
</evidence>
<keyword evidence="1" id="KW-0059">Arsenical resistance</keyword>
<dbReference type="InParanoid" id="A0A146G8J0"/>
<protein>
    <submittedName>
        <fullName evidence="3">Arsenate reductase</fullName>
    </submittedName>
</protein>
<dbReference type="STRING" id="690879.TSACC_21413"/>
<dbReference type="Proteomes" id="UP000076023">
    <property type="component" value="Unassembled WGS sequence"/>
</dbReference>
<feature type="domain" description="Phosphotyrosine protein phosphatase I" evidence="2">
    <location>
        <begin position="10"/>
        <end position="145"/>
    </location>
</feature>
<dbReference type="InterPro" id="IPR036196">
    <property type="entry name" value="Ptyr_pPase_sf"/>
</dbReference>
<organism evidence="3 4">
    <name type="scientific">Terrimicrobium sacchariphilum</name>
    <dbReference type="NCBI Taxonomy" id="690879"/>
    <lineage>
        <taxon>Bacteria</taxon>
        <taxon>Pseudomonadati</taxon>
        <taxon>Verrucomicrobiota</taxon>
        <taxon>Terrimicrobiia</taxon>
        <taxon>Terrimicrobiales</taxon>
        <taxon>Terrimicrobiaceae</taxon>
        <taxon>Terrimicrobium</taxon>
    </lineage>
</organism>
<dbReference type="GO" id="GO:0046685">
    <property type="term" value="P:response to arsenic-containing substance"/>
    <property type="evidence" value="ECO:0007669"/>
    <property type="project" value="UniProtKB-KW"/>
</dbReference>
<dbReference type="PANTHER" id="PTHR43428">
    <property type="entry name" value="ARSENATE REDUCTASE"/>
    <property type="match status" value="1"/>
</dbReference>
<reference evidence="4" key="1">
    <citation type="journal article" date="2017" name="Genome Announc.">
        <title>Draft Genome Sequence of Terrimicrobium sacchariphilum NM-5T, a Facultative Anaerobic Soil Bacterium of the Class Spartobacteria.</title>
        <authorList>
            <person name="Qiu Y.L."/>
            <person name="Tourlousse D.M."/>
            <person name="Matsuura N."/>
            <person name="Ohashi A."/>
            <person name="Sekiguchi Y."/>
        </authorList>
    </citation>
    <scope>NUCLEOTIDE SEQUENCE [LARGE SCALE GENOMIC DNA]</scope>
    <source>
        <strain evidence="4">NM-5</strain>
    </source>
</reference>
<dbReference type="EMBL" id="BDCO01000002">
    <property type="protein sequence ID" value="GAT33008.1"/>
    <property type="molecule type" value="Genomic_DNA"/>
</dbReference>
<dbReference type="InterPro" id="IPR023485">
    <property type="entry name" value="Ptyr_pPase"/>
</dbReference>
<dbReference type="SMART" id="SM00226">
    <property type="entry name" value="LMWPc"/>
    <property type="match status" value="1"/>
</dbReference>
<dbReference type="CDD" id="cd16345">
    <property type="entry name" value="LMWP_ArsC"/>
    <property type="match status" value="1"/>
</dbReference>
<dbReference type="OrthoDB" id="9784339at2"/>
<evidence type="ECO:0000313" key="4">
    <source>
        <dbReference type="Proteomes" id="UP000076023"/>
    </source>
</evidence>
<comment type="caution">
    <text evidence="3">The sequence shown here is derived from an EMBL/GenBank/DDBJ whole genome shotgun (WGS) entry which is preliminary data.</text>
</comment>
<dbReference type="Gene3D" id="3.40.50.2300">
    <property type="match status" value="1"/>
</dbReference>
<evidence type="ECO:0000256" key="1">
    <source>
        <dbReference type="ARBA" id="ARBA00022849"/>
    </source>
</evidence>